<feature type="compositionally biased region" description="Low complexity" evidence="1">
    <location>
        <begin position="11"/>
        <end position="20"/>
    </location>
</feature>
<sequence length="285" mass="30392">MKWKVGERGQSSSSSSLPRFASPSPLLTLALAVITSLTPPTSLTSLPLHPLVLLFLSLRLRLSSSSSCLSAFASRPPHTLSSPPRPLHPTRLSSRHPPLLLECLALHSPSRSPPLLTHGSYSSRSTTSSRPETNGPVPEITISGDFNQALGCDPLLLTPPPPSSTTTTISHHHHHLSPPPAYPPPLPSPPAPSAVTASTIASVGAPSTLRWPPPPSTCHLHLHRHHPPSLTARRFRYRHTPPLGRRRRHSPPSPPTPTFANTTTPSPSPPTTTSFGREEGSTKGG</sequence>
<feature type="compositionally biased region" description="Low complexity" evidence="1">
    <location>
        <begin position="120"/>
        <end position="130"/>
    </location>
</feature>
<dbReference type="AlphaFoldDB" id="A0A8H4QI72"/>
<keyword evidence="3" id="KW-1185">Reference proteome</keyword>
<feature type="region of interest" description="Disordered" evidence="1">
    <location>
        <begin position="73"/>
        <end position="94"/>
    </location>
</feature>
<evidence type="ECO:0000256" key="1">
    <source>
        <dbReference type="SAM" id="MobiDB-lite"/>
    </source>
</evidence>
<gene>
    <name evidence="2" type="ORF">D9613_004490</name>
</gene>
<protein>
    <submittedName>
        <fullName evidence="2">Uncharacterized protein</fullName>
    </submittedName>
</protein>
<evidence type="ECO:0000313" key="2">
    <source>
        <dbReference type="EMBL" id="KAF4611554.1"/>
    </source>
</evidence>
<evidence type="ECO:0000313" key="3">
    <source>
        <dbReference type="Proteomes" id="UP000521872"/>
    </source>
</evidence>
<proteinExistence type="predicted"/>
<feature type="compositionally biased region" description="Basic residues" evidence="1">
    <location>
        <begin position="241"/>
        <end position="250"/>
    </location>
</feature>
<name>A0A8H4QI72_9AGAR</name>
<feature type="compositionally biased region" description="Pro residues" evidence="1">
    <location>
        <begin position="177"/>
        <end position="192"/>
    </location>
</feature>
<feature type="region of interest" description="Disordered" evidence="1">
    <location>
        <begin position="158"/>
        <end position="196"/>
    </location>
</feature>
<feature type="compositionally biased region" description="Basic and acidic residues" evidence="1">
    <location>
        <begin position="276"/>
        <end position="285"/>
    </location>
</feature>
<reference evidence="2 3" key="1">
    <citation type="submission" date="2019-12" db="EMBL/GenBank/DDBJ databases">
        <authorList>
            <person name="Floudas D."/>
            <person name="Bentzer J."/>
            <person name="Ahren D."/>
            <person name="Johansson T."/>
            <person name="Persson P."/>
            <person name="Tunlid A."/>
        </authorList>
    </citation>
    <scope>NUCLEOTIDE SEQUENCE [LARGE SCALE GENOMIC DNA]</scope>
    <source>
        <strain evidence="2 3">CBS 102.39</strain>
    </source>
</reference>
<feature type="region of interest" description="Disordered" evidence="1">
    <location>
        <begin position="111"/>
        <end position="136"/>
    </location>
</feature>
<comment type="caution">
    <text evidence="2">The sequence shown here is derived from an EMBL/GenBank/DDBJ whole genome shotgun (WGS) entry which is preliminary data.</text>
</comment>
<dbReference type="EMBL" id="JAACJL010000057">
    <property type="protein sequence ID" value="KAF4611554.1"/>
    <property type="molecule type" value="Genomic_DNA"/>
</dbReference>
<organism evidence="2 3">
    <name type="scientific">Agrocybe pediades</name>
    <dbReference type="NCBI Taxonomy" id="84607"/>
    <lineage>
        <taxon>Eukaryota</taxon>
        <taxon>Fungi</taxon>
        <taxon>Dikarya</taxon>
        <taxon>Basidiomycota</taxon>
        <taxon>Agaricomycotina</taxon>
        <taxon>Agaricomycetes</taxon>
        <taxon>Agaricomycetidae</taxon>
        <taxon>Agaricales</taxon>
        <taxon>Agaricineae</taxon>
        <taxon>Strophariaceae</taxon>
        <taxon>Agrocybe</taxon>
    </lineage>
</organism>
<accession>A0A8H4QI72</accession>
<dbReference type="Proteomes" id="UP000521872">
    <property type="component" value="Unassembled WGS sequence"/>
</dbReference>
<feature type="region of interest" description="Disordered" evidence="1">
    <location>
        <begin position="1"/>
        <end position="20"/>
    </location>
</feature>
<feature type="region of interest" description="Disordered" evidence="1">
    <location>
        <begin position="241"/>
        <end position="285"/>
    </location>
</feature>